<name>A0A8H4W108_9HELO</name>
<evidence type="ECO:0000313" key="3">
    <source>
        <dbReference type="Proteomes" id="UP000566819"/>
    </source>
</evidence>
<keyword evidence="3" id="KW-1185">Reference proteome</keyword>
<protein>
    <submittedName>
        <fullName evidence="2">Uncharacterized protein</fullName>
    </submittedName>
</protein>
<proteinExistence type="predicted"/>
<feature type="region of interest" description="Disordered" evidence="1">
    <location>
        <begin position="46"/>
        <end position="85"/>
    </location>
</feature>
<gene>
    <name evidence="2" type="ORF">G7Y89_g8492</name>
</gene>
<comment type="caution">
    <text evidence="2">The sequence shown here is derived from an EMBL/GenBank/DDBJ whole genome shotgun (WGS) entry which is preliminary data.</text>
</comment>
<organism evidence="2 3">
    <name type="scientific">Cudoniella acicularis</name>
    <dbReference type="NCBI Taxonomy" id="354080"/>
    <lineage>
        <taxon>Eukaryota</taxon>
        <taxon>Fungi</taxon>
        <taxon>Dikarya</taxon>
        <taxon>Ascomycota</taxon>
        <taxon>Pezizomycotina</taxon>
        <taxon>Leotiomycetes</taxon>
        <taxon>Helotiales</taxon>
        <taxon>Tricladiaceae</taxon>
        <taxon>Cudoniella</taxon>
    </lineage>
</organism>
<accession>A0A8H4W108</accession>
<dbReference type="EMBL" id="JAAMPI010000647">
    <property type="protein sequence ID" value="KAF4629651.1"/>
    <property type="molecule type" value="Genomic_DNA"/>
</dbReference>
<feature type="compositionally biased region" description="Gly residues" evidence="1">
    <location>
        <begin position="59"/>
        <end position="71"/>
    </location>
</feature>
<evidence type="ECO:0000256" key="1">
    <source>
        <dbReference type="SAM" id="MobiDB-lite"/>
    </source>
</evidence>
<feature type="compositionally biased region" description="Acidic residues" evidence="1">
    <location>
        <begin position="47"/>
        <end position="58"/>
    </location>
</feature>
<reference evidence="2 3" key="1">
    <citation type="submission" date="2020-03" db="EMBL/GenBank/DDBJ databases">
        <title>Draft Genome Sequence of Cudoniella acicularis.</title>
        <authorList>
            <person name="Buettner E."/>
            <person name="Kellner H."/>
        </authorList>
    </citation>
    <scope>NUCLEOTIDE SEQUENCE [LARGE SCALE GENOMIC DNA]</scope>
    <source>
        <strain evidence="2 3">DSM 108380</strain>
    </source>
</reference>
<sequence>MRDVRDLILRANTASRRGYLGAEFPARCFFPCGKGAEVGGGIRPVAEEEPVEENEGVGEDGAGQGAAGPAGGVDVVVEGEEGVPE</sequence>
<dbReference type="Proteomes" id="UP000566819">
    <property type="component" value="Unassembled WGS sequence"/>
</dbReference>
<evidence type="ECO:0000313" key="2">
    <source>
        <dbReference type="EMBL" id="KAF4629651.1"/>
    </source>
</evidence>
<dbReference type="AlphaFoldDB" id="A0A8H4W108"/>